<gene>
    <name evidence="1" type="ORF">GE061_002777</name>
</gene>
<evidence type="ECO:0000313" key="2">
    <source>
        <dbReference type="Proteomes" id="UP000466442"/>
    </source>
</evidence>
<comment type="caution">
    <text evidence="1">The sequence shown here is derived from an EMBL/GenBank/DDBJ whole genome shotgun (WGS) entry which is preliminary data.</text>
</comment>
<dbReference type="AlphaFoldDB" id="A0A8S9X8P6"/>
<dbReference type="Proteomes" id="UP000466442">
    <property type="component" value="Unassembled WGS sequence"/>
</dbReference>
<proteinExistence type="predicted"/>
<sequence>MAKDMDYYLALLAKTTDTKEKLTLGQDLLSYLQEGSSIECQDIGMVVDSLLPYIQSSNFKDIRVFELILSLCRRVDQ</sequence>
<dbReference type="EMBL" id="WIXP02000010">
    <property type="protein sequence ID" value="KAF6204436.1"/>
    <property type="molecule type" value="Genomic_DNA"/>
</dbReference>
<accession>A0A8S9X8P6</accession>
<evidence type="ECO:0000313" key="1">
    <source>
        <dbReference type="EMBL" id="KAF6204436.1"/>
    </source>
</evidence>
<keyword evidence="2" id="KW-1185">Reference proteome</keyword>
<name>A0A8S9X8P6_APOLU</name>
<reference evidence="1" key="1">
    <citation type="journal article" date="2021" name="Mol. Ecol. Resour.">
        <title>Apolygus lucorum genome provides insights into omnivorousness and mesophyll feeding.</title>
        <authorList>
            <person name="Liu Y."/>
            <person name="Liu H."/>
            <person name="Wang H."/>
            <person name="Huang T."/>
            <person name="Liu B."/>
            <person name="Yang B."/>
            <person name="Yin L."/>
            <person name="Li B."/>
            <person name="Zhang Y."/>
            <person name="Zhang S."/>
            <person name="Jiang F."/>
            <person name="Zhang X."/>
            <person name="Ren Y."/>
            <person name="Wang B."/>
            <person name="Wang S."/>
            <person name="Lu Y."/>
            <person name="Wu K."/>
            <person name="Fan W."/>
            <person name="Wang G."/>
        </authorList>
    </citation>
    <scope>NUCLEOTIDE SEQUENCE</scope>
    <source>
        <strain evidence="1">12Hb</strain>
    </source>
</reference>
<dbReference type="OrthoDB" id="46159at2759"/>
<protein>
    <submittedName>
        <fullName evidence="1">Uncharacterized protein</fullName>
    </submittedName>
</protein>
<organism evidence="1 2">
    <name type="scientific">Apolygus lucorum</name>
    <name type="common">Small green plant bug</name>
    <name type="synonym">Lygocoris lucorum</name>
    <dbReference type="NCBI Taxonomy" id="248454"/>
    <lineage>
        <taxon>Eukaryota</taxon>
        <taxon>Metazoa</taxon>
        <taxon>Ecdysozoa</taxon>
        <taxon>Arthropoda</taxon>
        <taxon>Hexapoda</taxon>
        <taxon>Insecta</taxon>
        <taxon>Pterygota</taxon>
        <taxon>Neoptera</taxon>
        <taxon>Paraneoptera</taxon>
        <taxon>Hemiptera</taxon>
        <taxon>Heteroptera</taxon>
        <taxon>Panheteroptera</taxon>
        <taxon>Cimicomorpha</taxon>
        <taxon>Miridae</taxon>
        <taxon>Mirini</taxon>
        <taxon>Apolygus</taxon>
    </lineage>
</organism>